<dbReference type="SUPFAM" id="SSF51092">
    <property type="entry name" value="Vitelline membrane outer protein-I (VMO-I)"/>
    <property type="match status" value="1"/>
</dbReference>
<dbReference type="PANTHER" id="PTHR18841">
    <property type="entry name" value="VITELLINE MEMBRANE OUTER LAYER PROTEIN I-RELATED"/>
    <property type="match status" value="1"/>
</dbReference>
<name>A0A8D2KVA7_VARKO</name>
<keyword evidence="1" id="KW-0732">Signal</keyword>
<evidence type="ECO:0000313" key="2">
    <source>
        <dbReference type="Ensembl" id="ENSVKKP00000009828.1"/>
    </source>
</evidence>
<feature type="chain" id="PRO_5034216104" evidence="1">
    <location>
        <begin position="23"/>
        <end position="191"/>
    </location>
</feature>
<evidence type="ECO:0000313" key="3">
    <source>
        <dbReference type="Proteomes" id="UP000694545"/>
    </source>
</evidence>
<dbReference type="Proteomes" id="UP000694545">
    <property type="component" value="Unplaced"/>
</dbReference>
<organism evidence="2 3">
    <name type="scientific">Varanus komodoensis</name>
    <name type="common">Komodo dragon</name>
    <dbReference type="NCBI Taxonomy" id="61221"/>
    <lineage>
        <taxon>Eukaryota</taxon>
        <taxon>Metazoa</taxon>
        <taxon>Chordata</taxon>
        <taxon>Craniata</taxon>
        <taxon>Vertebrata</taxon>
        <taxon>Euteleostomi</taxon>
        <taxon>Lepidosauria</taxon>
        <taxon>Squamata</taxon>
        <taxon>Bifurcata</taxon>
        <taxon>Unidentata</taxon>
        <taxon>Episquamata</taxon>
        <taxon>Toxicofera</taxon>
        <taxon>Anguimorpha</taxon>
        <taxon>Paleoanguimorpha</taxon>
        <taxon>Varanoidea</taxon>
        <taxon>Varanidae</taxon>
        <taxon>Varanus</taxon>
    </lineage>
</organism>
<proteinExistence type="predicted"/>
<reference evidence="2" key="2">
    <citation type="submission" date="2025-09" db="UniProtKB">
        <authorList>
            <consortium name="Ensembl"/>
        </authorList>
    </citation>
    <scope>IDENTIFICATION</scope>
</reference>
<dbReference type="InterPro" id="IPR036706">
    <property type="entry name" value="VOMI_sf"/>
</dbReference>
<dbReference type="InterPro" id="IPR005515">
    <property type="entry name" value="VOMI"/>
</dbReference>
<dbReference type="AlphaFoldDB" id="A0A8D2KVA7"/>
<dbReference type="GO" id="GO:0005615">
    <property type="term" value="C:extracellular space"/>
    <property type="evidence" value="ECO:0007669"/>
    <property type="project" value="TreeGrafter"/>
</dbReference>
<keyword evidence="3" id="KW-1185">Reference proteome</keyword>
<dbReference type="Pfam" id="PF03762">
    <property type="entry name" value="VOMI"/>
    <property type="match status" value="1"/>
</dbReference>
<dbReference type="PANTHER" id="PTHR18841:SF2">
    <property type="entry name" value="VITELLINE MEMBRANE OUTER LAYER PROTEIN 1 HOMOLOG"/>
    <property type="match status" value="1"/>
</dbReference>
<evidence type="ECO:0000256" key="1">
    <source>
        <dbReference type="SAM" id="SignalP"/>
    </source>
</evidence>
<protein>
    <submittedName>
        <fullName evidence="2">Uncharacterized protein</fullName>
    </submittedName>
</protein>
<accession>A0A8D2KVA7</accession>
<dbReference type="OMA" id="EYTSVIT"/>
<reference evidence="2" key="1">
    <citation type="submission" date="2025-08" db="UniProtKB">
        <authorList>
            <consortium name="Ensembl"/>
        </authorList>
    </citation>
    <scope>IDENTIFICATION</scope>
</reference>
<sequence>MDFSISSVFFLIISHYAWDVEGQRYNTTFITVPNGGRWGTWGPVQFCPRPRGYAHGFSLKVSPGTRFDDTAMNGIRLYCENGAVIESAVAPWGLWTKPKFCHKGYGPLRAFSMRVEPDQGSGDDTAVNDVQFICGEKHKLFGGGLNWGTFDKWSKACPDGYVCGLQTKVQEDQGEGDNTGLNDIKLFCCSG</sequence>
<dbReference type="Ensembl" id="ENSVKKT00000010074.1">
    <property type="protein sequence ID" value="ENSVKKP00000009828.1"/>
    <property type="gene ID" value="ENSVKKG00000006934.1"/>
</dbReference>
<feature type="signal peptide" evidence="1">
    <location>
        <begin position="1"/>
        <end position="22"/>
    </location>
</feature>
<dbReference type="Gene3D" id="2.100.10.20">
    <property type="entry name" value="Vitelline membrane outer layer protein I (VOMI)"/>
    <property type="match status" value="1"/>
</dbReference>